<comment type="pathway">
    <text evidence="10">Isoprenoid biosynthesis; isopentenyl diphosphate biosynthesis via DXP pathway; isopentenyl diphosphate from 1-deoxy-D-xylulose 5-phosphate: step 3/6.</text>
</comment>
<dbReference type="UniPathway" id="UPA00056">
    <property type="reaction ID" value="UER00094"/>
</dbReference>
<dbReference type="Proteomes" id="UP000273143">
    <property type="component" value="Chromosome"/>
</dbReference>
<keyword evidence="14" id="KW-1185">Reference proteome</keyword>
<feature type="binding site" evidence="10">
    <location>
        <begin position="101"/>
        <end position="111"/>
    </location>
    <ligand>
        <name>ATP</name>
        <dbReference type="ChEBI" id="CHEBI:30616"/>
    </ligand>
</feature>
<dbReference type="RefSeq" id="WP_127164474.1">
    <property type="nucleotide sequence ID" value="NZ_CP029822.1"/>
</dbReference>
<dbReference type="PANTHER" id="PTHR43527">
    <property type="entry name" value="4-DIPHOSPHOCYTIDYL-2-C-METHYL-D-ERYTHRITOL KINASE, CHLOROPLASTIC"/>
    <property type="match status" value="1"/>
</dbReference>
<feature type="domain" description="GHMP kinase C-terminal" evidence="12">
    <location>
        <begin position="210"/>
        <end position="266"/>
    </location>
</feature>
<evidence type="ECO:0000256" key="1">
    <source>
        <dbReference type="ARBA" id="ARBA00009684"/>
    </source>
</evidence>
<evidence type="ECO:0000259" key="11">
    <source>
        <dbReference type="Pfam" id="PF00288"/>
    </source>
</evidence>
<dbReference type="Gene3D" id="3.30.70.890">
    <property type="entry name" value="GHMP kinase, C-terminal domain"/>
    <property type="match status" value="1"/>
</dbReference>
<dbReference type="Pfam" id="PF00288">
    <property type="entry name" value="GHMP_kinases_N"/>
    <property type="match status" value="1"/>
</dbReference>
<dbReference type="GO" id="GO:0019288">
    <property type="term" value="P:isopentenyl diphosphate biosynthetic process, methylerythritol 4-phosphate pathway"/>
    <property type="evidence" value="ECO:0007669"/>
    <property type="project" value="UniProtKB-UniRule"/>
</dbReference>
<dbReference type="InterPro" id="IPR014721">
    <property type="entry name" value="Ribsml_uS5_D2-typ_fold_subgr"/>
</dbReference>
<evidence type="ECO:0000256" key="9">
    <source>
        <dbReference type="ARBA" id="ARBA00032554"/>
    </source>
</evidence>
<reference evidence="14" key="1">
    <citation type="submission" date="2018-06" db="EMBL/GenBank/DDBJ databases">
        <title>Complete genome of Pseudomonas insecticola strain QZS01.</title>
        <authorList>
            <person name="Wang J."/>
            <person name="Su Q."/>
        </authorList>
    </citation>
    <scope>NUCLEOTIDE SEQUENCE [LARGE SCALE GENOMIC DNA]</scope>
    <source>
        <strain evidence="14">QZS01</strain>
    </source>
</reference>
<dbReference type="InterPro" id="IPR020568">
    <property type="entry name" value="Ribosomal_Su5_D2-typ_SF"/>
</dbReference>
<feature type="active site" evidence="10">
    <location>
        <position position="18"/>
    </location>
</feature>
<evidence type="ECO:0000256" key="5">
    <source>
        <dbReference type="ARBA" id="ARBA00022741"/>
    </source>
</evidence>
<evidence type="ECO:0000256" key="7">
    <source>
        <dbReference type="ARBA" id="ARBA00022840"/>
    </source>
</evidence>
<keyword evidence="4 10" id="KW-0808">Transferase</keyword>
<dbReference type="PANTHER" id="PTHR43527:SF2">
    <property type="entry name" value="4-DIPHOSPHOCYTIDYL-2-C-METHYL-D-ERYTHRITOL KINASE, CHLOROPLASTIC"/>
    <property type="match status" value="1"/>
</dbReference>
<dbReference type="Pfam" id="PF08544">
    <property type="entry name" value="GHMP_kinases_C"/>
    <property type="match status" value="1"/>
</dbReference>
<keyword evidence="7 10" id="KW-0067">ATP-binding</keyword>
<organism evidence="13 14">
    <name type="scientific">Entomomonas moraniae</name>
    <dbReference type="NCBI Taxonomy" id="2213226"/>
    <lineage>
        <taxon>Bacteria</taxon>
        <taxon>Pseudomonadati</taxon>
        <taxon>Pseudomonadota</taxon>
        <taxon>Gammaproteobacteria</taxon>
        <taxon>Pseudomonadales</taxon>
        <taxon>Pseudomonadaceae</taxon>
        <taxon>Entomomonas</taxon>
    </lineage>
</organism>
<evidence type="ECO:0000256" key="3">
    <source>
        <dbReference type="ARBA" id="ARBA00017473"/>
    </source>
</evidence>
<comment type="catalytic activity">
    <reaction evidence="10">
        <text>4-CDP-2-C-methyl-D-erythritol + ATP = 4-CDP-2-C-methyl-D-erythritol 2-phosphate + ADP + H(+)</text>
        <dbReference type="Rhea" id="RHEA:18437"/>
        <dbReference type="ChEBI" id="CHEBI:15378"/>
        <dbReference type="ChEBI" id="CHEBI:30616"/>
        <dbReference type="ChEBI" id="CHEBI:57823"/>
        <dbReference type="ChEBI" id="CHEBI:57919"/>
        <dbReference type="ChEBI" id="CHEBI:456216"/>
        <dbReference type="EC" id="2.7.1.148"/>
    </reaction>
</comment>
<dbReference type="KEGG" id="emo:DM558_13840"/>
<evidence type="ECO:0000256" key="10">
    <source>
        <dbReference type="HAMAP-Rule" id="MF_00061"/>
    </source>
</evidence>
<dbReference type="Gene3D" id="3.30.230.10">
    <property type="match status" value="1"/>
</dbReference>
<dbReference type="PIRSF" id="PIRSF010376">
    <property type="entry name" value="IspE"/>
    <property type="match status" value="1"/>
</dbReference>
<evidence type="ECO:0000313" key="13">
    <source>
        <dbReference type="EMBL" id="AZS51778.1"/>
    </source>
</evidence>
<dbReference type="EC" id="2.7.1.148" evidence="2 10"/>
<proteinExistence type="inferred from homology"/>
<dbReference type="HAMAP" id="MF_00061">
    <property type="entry name" value="IspE"/>
    <property type="match status" value="1"/>
</dbReference>
<dbReference type="SUPFAM" id="SSF54211">
    <property type="entry name" value="Ribosomal protein S5 domain 2-like"/>
    <property type="match status" value="1"/>
</dbReference>
<dbReference type="EMBL" id="CP029822">
    <property type="protein sequence ID" value="AZS51778.1"/>
    <property type="molecule type" value="Genomic_DNA"/>
</dbReference>
<dbReference type="GO" id="GO:0050515">
    <property type="term" value="F:4-(cytidine 5'-diphospho)-2-C-methyl-D-erythritol kinase activity"/>
    <property type="evidence" value="ECO:0007669"/>
    <property type="project" value="UniProtKB-UniRule"/>
</dbReference>
<dbReference type="InterPro" id="IPR006204">
    <property type="entry name" value="GHMP_kinase_N_dom"/>
</dbReference>
<comment type="similarity">
    <text evidence="1 10">Belongs to the GHMP kinase family. IspE subfamily.</text>
</comment>
<dbReference type="SUPFAM" id="SSF55060">
    <property type="entry name" value="GHMP Kinase, C-terminal domain"/>
    <property type="match status" value="1"/>
</dbReference>
<keyword evidence="8 10" id="KW-0414">Isoprene biosynthesis</keyword>
<evidence type="ECO:0000256" key="8">
    <source>
        <dbReference type="ARBA" id="ARBA00023229"/>
    </source>
</evidence>
<evidence type="ECO:0000256" key="4">
    <source>
        <dbReference type="ARBA" id="ARBA00022679"/>
    </source>
</evidence>
<dbReference type="AlphaFoldDB" id="A0A451EPP1"/>
<sequence length="290" mass="31805">MSNKLPTDAELVLPAPAKLNLFLHITGRRADGYHNLQTIFQFLDYADELFFNTRNDGIIKLHTHFIDVPHDSNLITRAANLLKAQTKTPLGADIWINKKLPMGGGIGGGSSNAATTLLALNRLWNTRCDFSKLASLGLQLGADVPVFIQGKAAFAEGIGEQLTFIKPPEQWYLVAIPEINVNTANVFKDPNLTRNTSSINQQDVLLIDGHNDCQAVVLNNYPVVKHAFTLMSEQYPTRMTGTGACLFSAFTTQEQALKAQNQLATQLSCFVAQSTNHSLLHRTLGINSGF</sequence>
<feature type="domain" description="GHMP kinase N-terminal" evidence="11">
    <location>
        <begin position="73"/>
        <end position="150"/>
    </location>
</feature>
<dbReference type="GO" id="GO:0005524">
    <property type="term" value="F:ATP binding"/>
    <property type="evidence" value="ECO:0007669"/>
    <property type="project" value="UniProtKB-UniRule"/>
</dbReference>
<evidence type="ECO:0000256" key="6">
    <source>
        <dbReference type="ARBA" id="ARBA00022777"/>
    </source>
</evidence>
<evidence type="ECO:0000256" key="2">
    <source>
        <dbReference type="ARBA" id="ARBA00012052"/>
    </source>
</evidence>
<evidence type="ECO:0000259" key="12">
    <source>
        <dbReference type="Pfam" id="PF08544"/>
    </source>
</evidence>
<dbReference type="NCBIfam" id="TIGR00154">
    <property type="entry name" value="ispE"/>
    <property type="match status" value="1"/>
</dbReference>
<protein>
    <recommendedName>
        <fullName evidence="3 10">4-diphosphocytidyl-2-C-methyl-D-erythritol kinase</fullName>
        <shortName evidence="10">CMK</shortName>
        <ecNumber evidence="2 10">2.7.1.148</ecNumber>
    </recommendedName>
    <alternativeName>
        <fullName evidence="9 10">4-(cytidine-5'-diphospho)-2-C-methyl-D-erythritol kinase</fullName>
    </alternativeName>
</protein>
<keyword evidence="5 10" id="KW-0547">Nucleotide-binding</keyword>
<dbReference type="InterPro" id="IPR036554">
    <property type="entry name" value="GHMP_kinase_C_sf"/>
</dbReference>
<gene>
    <name evidence="10" type="primary">ispE</name>
    <name evidence="13" type="ORF">DM558_13840</name>
</gene>
<comment type="function">
    <text evidence="10">Catalyzes the phosphorylation of the position 2 hydroxy group of 4-diphosphocytidyl-2C-methyl-D-erythritol.</text>
</comment>
<dbReference type="InterPro" id="IPR013750">
    <property type="entry name" value="GHMP_kinase_C_dom"/>
</dbReference>
<feature type="active site" evidence="10">
    <location>
        <position position="143"/>
    </location>
</feature>
<dbReference type="GO" id="GO:0016114">
    <property type="term" value="P:terpenoid biosynthetic process"/>
    <property type="evidence" value="ECO:0007669"/>
    <property type="project" value="UniProtKB-UniRule"/>
</dbReference>
<keyword evidence="6 10" id="KW-0418">Kinase</keyword>
<dbReference type="InterPro" id="IPR004424">
    <property type="entry name" value="IspE"/>
</dbReference>
<name>A0A451EPP1_9GAMM</name>
<accession>A0A451EPP1</accession>
<evidence type="ECO:0000313" key="14">
    <source>
        <dbReference type="Proteomes" id="UP000273143"/>
    </source>
</evidence>